<gene>
    <name evidence="3" type="ORF">VNO80_22646</name>
</gene>
<dbReference type="AlphaFoldDB" id="A0AAN9MA30"/>
<keyword evidence="1" id="KW-0812">Transmembrane</keyword>
<name>A0AAN9MA30_PHACN</name>
<feature type="signal peptide" evidence="2">
    <location>
        <begin position="1"/>
        <end position="22"/>
    </location>
</feature>
<dbReference type="Proteomes" id="UP001374584">
    <property type="component" value="Unassembled WGS sequence"/>
</dbReference>
<evidence type="ECO:0000313" key="3">
    <source>
        <dbReference type="EMBL" id="KAK7348097.1"/>
    </source>
</evidence>
<proteinExistence type="predicted"/>
<evidence type="ECO:0000256" key="2">
    <source>
        <dbReference type="SAM" id="SignalP"/>
    </source>
</evidence>
<feature type="transmembrane region" description="Helical" evidence="1">
    <location>
        <begin position="46"/>
        <end position="66"/>
    </location>
</feature>
<comment type="caution">
    <text evidence="3">The sequence shown here is derived from an EMBL/GenBank/DDBJ whole genome shotgun (WGS) entry which is preliminary data.</text>
</comment>
<keyword evidence="4" id="KW-1185">Reference proteome</keyword>
<evidence type="ECO:0000313" key="4">
    <source>
        <dbReference type="Proteomes" id="UP001374584"/>
    </source>
</evidence>
<sequence length="69" mass="8019">MPRGFCSMRLWVLLLSSHSCIGKDLLFDLGKYIFPKPILWSTLNLNLKLGLFLYVVFKLLLVHIYFGQS</sequence>
<evidence type="ECO:0000256" key="1">
    <source>
        <dbReference type="SAM" id="Phobius"/>
    </source>
</evidence>
<keyword evidence="2" id="KW-0732">Signal</keyword>
<dbReference type="EMBL" id="JAYMYR010000008">
    <property type="protein sequence ID" value="KAK7348097.1"/>
    <property type="molecule type" value="Genomic_DNA"/>
</dbReference>
<reference evidence="3 4" key="1">
    <citation type="submission" date="2024-01" db="EMBL/GenBank/DDBJ databases">
        <title>The genomes of 5 underutilized Papilionoideae crops provide insights into root nodulation and disease resistanc.</title>
        <authorList>
            <person name="Jiang F."/>
        </authorList>
    </citation>
    <scope>NUCLEOTIDE SEQUENCE [LARGE SCALE GENOMIC DNA]</scope>
    <source>
        <strain evidence="3">JINMINGXINNONG_FW02</strain>
        <tissue evidence="3">Leaves</tissue>
    </source>
</reference>
<accession>A0AAN9MA30</accession>
<feature type="chain" id="PRO_5043014657" evidence="2">
    <location>
        <begin position="23"/>
        <end position="69"/>
    </location>
</feature>
<organism evidence="3 4">
    <name type="scientific">Phaseolus coccineus</name>
    <name type="common">Scarlet runner bean</name>
    <name type="synonym">Phaseolus multiflorus</name>
    <dbReference type="NCBI Taxonomy" id="3886"/>
    <lineage>
        <taxon>Eukaryota</taxon>
        <taxon>Viridiplantae</taxon>
        <taxon>Streptophyta</taxon>
        <taxon>Embryophyta</taxon>
        <taxon>Tracheophyta</taxon>
        <taxon>Spermatophyta</taxon>
        <taxon>Magnoliopsida</taxon>
        <taxon>eudicotyledons</taxon>
        <taxon>Gunneridae</taxon>
        <taxon>Pentapetalae</taxon>
        <taxon>rosids</taxon>
        <taxon>fabids</taxon>
        <taxon>Fabales</taxon>
        <taxon>Fabaceae</taxon>
        <taxon>Papilionoideae</taxon>
        <taxon>50 kb inversion clade</taxon>
        <taxon>NPAAA clade</taxon>
        <taxon>indigoferoid/millettioid clade</taxon>
        <taxon>Phaseoleae</taxon>
        <taxon>Phaseolus</taxon>
    </lineage>
</organism>
<keyword evidence="1" id="KW-0472">Membrane</keyword>
<protein>
    <submittedName>
        <fullName evidence="3">Uncharacterized protein</fullName>
    </submittedName>
</protein>
<keyword evidence="1" id="KW-1133">Transmembrane helix</keyword>